<evidence type="ECO:0000256" key="7">
    <source>
        <dbReference type="SAM" id="MobiDB-lite"/>
    </source>
</evidence>
<gene>
    <name evidence="9" type="ORF">FJTKL_01422</name>
</gene>
<evidence type="ECO:0000256" key="5">
    <source>
        <dbReference type="ARBA" id="ARBA00023163"/>
    </source>
</evidence>
<dbReference type="CDD" id="cd00067">
    <property type="entry name" value="GAL4"/>
    <property type="match status" value="1"/>
</dbReference>
<name>A0ABR4E0R3_9PEZI</name>
<keyword evidence="5" id="KW-0804">Transcription</keyword>
<evidence type="ECO:0000256" key="3">
    <source>
        <dbReference type="ARBA" id="ARBA00023015"/>
    </source>
</evidence>
<feature type="compositionally biased region" description="Polar residues" evidence="7">
    <location>
        <begin position="140"/>
        <end position="157"/>
    </location>
</feature>
<dbReference type="InterPro" id="IPR001138">
    <property type="entry name" value="Zn2Cys6_DnaBD"/>
</dbReference>
<dbReference type="Proteomes" id="UP001600888">
    <property type="component" value="Unassembled WGS sequence"/>
</dbReference>
<evidence type="ECO:0000256" key="1">
    <source>
        <dbReference type="ARBA" id="ARBA00004123"/>
    </source>
</evidence>
<reference evidence="9 10" key="1">
    <citation type="submission" date="2024-03" db="EMBL/GenBank/DDBJ databases">
        <title>A high-quality draft genome sequence of Diaporthe vaccinii, a causative agent of upright dieback and viscid rot disease in cranberry plants.</title>
        <authorList>
            <person name="Sarrasin M."/>
            <person name="Lang B.F."/>
            <person name="Burger G."/>
        </authorList>
    </citation>
    <scope>NUCLEOTIDE SEQUENCE [LARGE SCALE GENOMIC DNA]</scope>
    <source>
        <strain evidence="9 10">IS7</strain>
    </source>
</reference>
<evidence type="ECO:0000256" key="4">
    <source>
        <dbReference type="ARBA" id="ARBA00023125"/>
    </source>
</evidence>
<comment type="subcellular location">
    <subcellularLocation>
        <location evidence="1">Nucleus</location>
    </subcellularLocation>
</comment>
<dbReference type="Gene3D" id="4.10.240.10">
    <property type="entry name" value="Zn(2)-C6 fungal-type DNA-binding domain"/>
    <property type="match status" value="1"/>
</dbReference>
<dbReference type="InterPro" id="IPR007219">
    <property type="entry name" value="XnlR_reg_dom"/>
</dbReference>
<evidence type="ECO:0000256" key="2">
    <source>
        <dbReference type="ARBA" id="ARBA00022723"/>
    </source>
</evidence>
<protein>
    <recommendedName>
        <fullName evidence="8">Zn(2)-C6 fungal-type domain-containing protein</fullName>
    </recommendedName>
</protein>
<dbReference type="SMART" id="SM00066">
    <property type="entry name" value="GAL4"/>
    <property type="match status" value="1"/>
</dbReference>
<dbReference type="PROSITE" id="PS50048">
    <property type="entry name" value="ZN2_CY6_FUNGAL_2"/>
    <property type="match status" value="1"/>
</dbReference>
<dbReference type="PROSITE" id="PS00463">
    <property type="entry name" value="ZN2_CY6_FUNGAL_1"/>
    <property type="match status" value="1"/>
</dbReference>
<dbReference type="InterPro" id="IPR051711">
    <property type="entry name" value="Stress_Response_Reg"/>
</dbReference>
<organism evidence="9 10">
    <name type="scientific">Diaporthe vaccinii</name>
    <dbReference type="NCBI Taxonomy" id="105482"/>
    <lineage>
        <taxon>Eukaryota</taxon>
        <taxon>Fungi</taxon>
        <taxon>Dikarya</taxon>
        <taxon>Ascomycota</taxon>
        <taxon>Pezizomycotina</taxon>
        <taxon>Sordariomycetes</taxon>
        <taxon>Sordariomycetidae</taxon>
        <taxon>Diaporthales</taxon>
        <taxon>Diaporthaceae</taxon>
        <taxon>Diaporthe</taxon>
        <taxon>Diaporthe eres species complex</taxon>
    </lineage>
</organism>
<keyword evidence="4" id="KW-0238">DNA-binding</keyword>
<keyword evidence="3" id="KW-0805">Transcription regulation</keyword>
<evidence type="ECO:0000256" key="6">
    <source>
        <dbReference type="ARBA" id="ARBA00023242"/>
    </source>
</evidence>
<dbReference type="Pfam" id="PF04082">
    <property type="entry name" value="Fungal_trans"/>
    <property type="match status" value="1"/>
</dbReference>
<dbReference type="EMBL" id="JBAWTH010000123">
    <property type="protein sequence ID" value="KAL2276027.1"/>
    <property type="molecule type" value="Genomic_DNA"/>
</dbReference>
<accession>A0ABR4E0R3</accession>
<evidence type="ECO:0000313" key="10">
    <source>
        <dbReference type="Proteomes" id="UP001600888"/>
    </source>
</evidence>
<dbReference type="PANTHER" id="PTHR47540">
    <property type="entry name" value="THIAMINE REPRESSIBLE GENES REGULATORY PROTEIN THI5"/>
    <property type="match status" value="1"/>
</dbReference>
<keyword evidence="2" id="KW-0479">Metal-binding</keyword>
<comment type="caution">
    <text evidence="9">The sequence shown here is derived from an EMBL/GenBank/DDBJ whole genome shotgun (WGS) entry which is preliminary data.</text>
</comment>
<dbReference type="SUPFAM" id="SSF57701">
    <property type="entry name" value="Zn2/Cys6 DNA-binding domain"/>
    <property type="match status" value="1"/>
</dbReference>
<sequence length="367" mass="39541">MDTSQHDAHGTTSKRVIKACHHCRQKRLKCTTAQYPCPNCQLYGAECVYPTGTTASRRRRNGSGGRQRTLRAVSNPPYSPTPSSVLNRLDPTLPIHPQDADNPLDGILPQDVPPPDDLMDFWNETLDLSCAVVFEGLQPSSNSTAKGPASQTSLSQRGNREAGGKVSGVESLVVGDSRGYSKERILPGLFIRKDTVNSNFIGLNSTGATIAFCMRESLKSTPGLSGTVGLDFLIEAGVHVDEAGVPKSSVSDLQHLPEKSAAWAAIEIFFNAVHPLYPVIDKSSFSSAWPQLYEPNSTTPDRDLLSVFFLVVAVGNLNSKSAVQNAPQAGAISQSLYQKSWDMLQDSLAVPNVSTVQILLLHSPPAM</sequence>
<keyword evidence="6" id="KW-0539">Nucleus</keyword>
<proteinExistence type="predicted"/>
<dbReference type="Pfam" id="PF00172">
    <property type="entry name" value="Zn_clus"/>
    <property type="match status" value="1"/>
</dbReference>
<dbReference type="InterPro" id="IPR036864">
    <property type="entry name" value="Zn2-C6_fun-type_DNA-bd_sf"/>
</dbReference>
<evidence type="ECO:0000313" key="9">
    <source>
        <dbReference type="EMBL" id="KAL2276027.1"/>
    </source>
</evidence>
<evidence type="ECO:0000259" key="8">
    <source>
        <dbReference type="PROSITE" id="PS50048"/>
    </source>
</evidence>
<keyword evidence="10" id="KW-1185">Reference proteome</keyword>
<dbReference type="PANTHER" id="PTHR47540:SF2">
    <property type="entry name" value="ZN(II)2CYS6 TRANSCRIPTION FACTOR (EUROFUNG)"/>
    <property type="match status" value="1"/>
</dbReference>
<feature type="domain" description="Zn(2)-C6 fungal-type" evidence="8">
    <location>
        <begin position="19"/>
        <end position="49"/>
    </location>
</feature>
<feature type="region of interest" description="Disordered" evidence="7">
    <location>
        <begin position="140"/>
        <end position="166"/>
    </location>
</feature>
<feature type="region of interest" description="Disordered" evidence="7">
    <location>
        <begin position="54"/>
        <end position="84"/>
    </location>
</feature>
<dbReference type="CDD" id="cd12148">
    <property type="entry name" value="fungal_TF_MHR"/>
    <property type="match status" value="1"/>
</dbReference>